<evidence type="ECO:0000313" key="11">
    <source>
        <dbReference type="EMBL" id="CAJ1934193.1"/>
    </source>
</evidence>
<feature type="transmembrane region" description="Helical" evidence="9">
    <location>
        <begin position="36"/>
        <end position="56"/>
    </location>
</feature>
<feature type="domain" description="Wax synthase" evidence="10">
    <location>
        <begin position="223"/>
        <end position="309"/>
    </location>
</feature>
<dbReference type="InterPro" id="IPR044851">
    <property type="entry name" value="Wax_synthase"/>
</dbReference>
<evidence type="ECO:0000256" key="3">
    <source>
        <dbReference type="ARBA" id="ARBA00022679"/>
    </source>
</evidence>
<keyword evidence="5 9" id="KW-1133">Transmembrane helix</keyword>
<evidence type="ECO:0000256" key="4">
    <source>
        <dbReference type="ARBA" id="ARBA00022692"/>
    </source>
</evidence>
<feature type="transmembrane region" description="Helical" evidence="9">
    <location>
        <begin position="163"/>
        <end position="180"/>
    </location>
</feature>
<evidence type="ECO:0000256" key="7">
    <source>
        <dbReference type="ARBA" id="ARBA00023136"/>
    </source>
</evidence>
<keyword evidence="12" id="KW-1185">Reference proteome</keyword>
<evidence type="ECO:0000256" key="2">
    <source>
        <dbReference type="ARBA" id="ARBA00007282"/>
    </source>
</evidence>
<evidence type="ECO:0000256" key="6">
    <source>
        <dbReference type="ARBA" id="ARBA00023098"/>
    </source>
</evidence>
<keyword evidence="7 9" id="KW-0472">Membrane</keyword>
<name>A0AA86SBN1_9FABA</name>
<evidence type="ECO:0000313" key="12">
    <source>
        <dbReference type="Proteomes" id="UP001189624"/>
    </source>
</evidence>
<evidence type="ECO:0000256" key="9">
    <source>
        <dbReference type="SAM" id="Phobius"/>
    </source>
</evidence>
<dbReference type="InterPro" id="IPR017088">
    <property type="entry name" value="Wax_synthase_Magnoliopsida"/>
</dbReference>
<dbReference type="Pfam" id="PF13813">
    <property type="entry name" value="MBOAT_2"/>
    <property type="match status" value="1"/>
</dbReference>
<accession>A0AA86SBN1</accession>
<keyword evidence="8" id="KW-0012">Acyltransferase</keyword>
<protein>
    <recommendedName>
        <fullName evidence="10">Wax synthase domain-containing protein</fullName>
    </recommendedName>
</protein>
<feature type="transmembrane region" description="Helical" evidence="9">
    <location>
        <begin position="186"/>
        <end position="214"/>
    </location>
</feature>
<proteinExistence type="inferred from homology"/>
<dbReference type="Gramene" id="rna-AYBTSS11_LOCUS6781">
    <property type="protein sequence ID" value="CAJ1934193.1"/>
    <property type="gene ID" value="gene-AYBTSS11_LOCUS6781"/>
</dbReference>
<dbReference type="PANTHER" id="PTHR31595">
    <property type="entry name" value="LONG-CHAIN-ALCOHOL O-FATTY-ACYLTRANSFERASE 3-RELATED"/>
    <property type="match status" value="1"/>
</dbReference>
<evidence type="ECO:0000256" key="8">
    <source>
        <dbReference type="ARBA" id="ARBA00023315"/>
    </source>
</evidence>
<evidence type="ECO:0000256" key="5">
    <source>
        <dbReference type="ARBA" id="ARBA00022989"/>
    </source>
</evidence>
<dbReference type="InterPro" id="IPR032805">
    <property type="entry name" value="Wax_synthase_dom"/>
</dbReference>
<reference evidence="11" key="1">
    <citation type="submission" date="2023-10" db="EMBL/GenBank/DDBJ databases">
        <authorList>
            <person name="Domelevo Entfellner J.-B."/>
        </authorList>
    </citation>
    <scope>NUCLEOTIDE SEQUENCE</scope>
</reference>
<keyword evidence="4 9" id="KW-0812">Transmembrane</keyword>
<evidence type="ECO:0000256" key="1">
    <source>
        <dbReference type="ARBA" id="ARBA00004141"/>
    </source>
</evidence>
<organism evidence="11 12">
    <name type="scientific">Sphenostylis stenocarpa</name>
    <dbReference type="NCBI Taxonomy" id="92480"/>
    <lineage>
        <taxon>Eukaryota</taxon>
        <taxon>Viridiplantae</taxon>
        <taxon>Streptophyta</taxon>
        <taxon>Embryophyta</taxon>
        <taxon>Tracheophyta</taxon>
        <taxon>Spermatophyta</taxon>
        <taxon>Magnoliopsida</taxon>
        <taxon>eudicotyledons</taxon>
        <taxon>Gunneridae</taxon>
        <taxon>Pentapetalae</taxon>
        <taxon>rosids</taxon>
        <taxon>fabids</taxon>
        <taxon>Fabales</taxon>
        <taxon>Fabaceae</taxon>
        <taxon>Papilionoideae</taxon>
        <taxon>50 kb inversion clade</taxon>
        <taxon>NPAAA clade</taxon>
        <taxon>indigoferoid/millettioid clade</taxon>
        <taxon>Phaseoleae</taxon>
        <taxon>Sphenostylis</taxon>
    </lineage>
</organism>
<sequence>MESEIMNLIKVCLSVVISLCYCYRIGKSVPPGTTRLLLFLPIICYYILVPLSFSSVHLSGTLGFFLAWLANFKLLLLAFDKGPLSSDPLISLSRFVALACLPIKIQQNQPCPTYIVSSHSSTKTGKTPPSDLLHGSKSSSFEADSCKQNLFSKGPNQGDGTTLLGYAIKGVALGVLVKIYDYSESIHPTIIMCMYCFHMYFMLEIILAVVAAVAKSMLGMELEPQFKDPLRSTSLQDFWGRRWNLMVTSILRPTVYQPTLKMATKVVGSKWAPLPAVFSTFAVSGLMHELILFYLGRMEPTFRMTAFFLLHGICLTVEIAMKKNLTGRYRLPRFLSGSLTLAFVMVTSLSLFLPEFILRGIEAKAIEEYAALGDLLQSLTSSFSGIFITNLRI</sequence>
<dbReference type="PANTHER" id="PTHR31595:SF46">
    <property type="entry name" value="ACYL-COA--STEROL O-ACYLTRANSFERASE 1"/>
    <property type="match status" value="1"/>
</dbReference>
<dbReference type="EMBL" id="OY731399">
    <property type="protein sequence ID" value="CAJ1934193.1"/>
    <property type="molecule type" value="Genomic_DNA"/>
</dbReference>
<comment type="subcellular location">
    <subcellularLocation>
        <location evidence="1">Membrane</location>
        <topology evidence="1">Multi-pass membrane protein</topology>
    </subcellularLocation>
</comment>
<dbReference type="PIRSF" id="PIRSF037006">
    <property type="entry name" value="Wax_synthase"/>
    <property type="match status" value="1"/>
</dbReference>
<feature type="transmembrane region" description="Helical" evidence="9">
    <location>
        <begin position="271"/>
        <end position="295"/>
    </location>
</feature>
<dbReference type="GO" id="GO:0008374">
    <property type="term" value="F:O-acyltransferase activity"/>
    <property type="evidence" value="ECO:0007669"/>
    <property type="project" value="InterPro"/>
</dbReference>
<gene>
    <name evidence="11" type="ORF">AYBTSS11_LOCUS6781</name>
</gene>
<dbReference type="Proteomes" id="UP001189624">
    <property type="component" value="Chromosome 2"/>
</dbReference>
<evidence type="ECO:0000259" key="10">
    <source>
        <dbReference type="Pfam" id="PF13813"/>
    </source>
</evidence>
<dbReference type="GO" id="GO:0006629">
    <property type="term" value="P:lipid metabolic process"/>
    <property type="evidence" value="ECO:0007669"/>
    <property type="project" value="UniProtKB-KW"/>
</dbReference>
<feature type="transmembrane region" description="Helical" evidence="9">
    <location>
        <begin position="6"/>
        <end position="24"/>
    </location>
</feature>
<dbReference type="AlphaFoldDB" id="A0AA86SBN1"/>
<keyword evidence="6" id="KW-0443">Lipid metabolism</keyword>
<dbReference type="GO" id="GO:0016020">
    <property type="term" value="C:membrane"/>
    <property type="evidence" value="ECO:0007669"/>
    <property type="project" value="UniProtKB-SubCell"/>
</dbReference>
<keyword evidence="3" id="KW-0808">Transferase</keyword>
<comment type="similarity">
    <text evidence="2">Belongs to the wax synthase family.</text>
</comment>
<feature type="transmembrane region" description="Helical" evidence="9">
    <location>
        <begin position="333"/>
        <end position="353"/>
    </location>
</feature>